<dbReference type="EMBL" id="CAMXCT020005868">
    <property type="protein sequence ID" value="CAL1166828.1"/>
    <property type="molecule type" value="Genomic_DNA"/>
</dbReference>
<gene>
    <name evidence="1" type="ORF">C1SCF055_LOCUS38417</name>
</gene>
<dbReference type="Proteomes" id="UP001152797">
    <property type="component" value="Unassembled WGS sequence"/>
</dbReference>
<dbReference type="AlphaFoldDB" id="A0A9P1GHK3"/>
<evidence type="ECO:0000313" key="2">
    <source>
        <dbReference type="EMBL" id="CAL4800765.1"/>
    </source>
</evidence>
<proteinExistence type="predicted"/>
<protein>
    <submittedName>
        <fullName evidence="2">Clavaminate synthase-like protein</fullName>
    </submittedName>
</protein>
<comment type="caution">
    <text evidence="1">The sequence shown here is derived from an EMBL/GenBank/DDBJ whole genome shotgun (WGS) entry which is preliminary data.</text>
</comment>
<evidence type="ECO:0000313" key="3">
    <source>
        <dbReference type="Proteomes" id="UP001152797"/>
    </source>
</evidence>
<keyword evidence="3" id="KW-1185">Reference proteome</keyword>
<sequence length="242" mass="28164">MEESRGFGKSVLSNLFKSLCPQATGRHLRMFHNWVKEYDQLELLRRQVSVTRQQLHLFSSYCSKPPLPSEIRRDLLNAHQMRAPHLAEEDYLQACAPGDYRTFHGHSVVDEVLSEMLVKHLALQEEKIQQKQRLYLPNPPPPHPKQEVVKRRADLKRWSKWNEAFDLLGLENDVATKDQLLKTRMLSPDNVDFIFRLVTGRHEGEATFTRPRFLQTMSVLNHVRPPRLEPLGVATESPRSDD</sequence>
<dbReference type="EMBL" id="CAMXCT010005868">
    <property type="protein sequence ID" value="CAI4013453.1"/>
    <property type="molecule type" value="Genomic_DNA"/>
</dbReference>
<reference evidence="2 3" key="2">
    <citation type="submission" date="2024-05" db="EMBL/GenBank/DDBJ databases">
        <authorList>
            <person name="Chen Y."/>
            <person name="Shah S."/>
            <person name="Dougan E. K."/>
            <person name="Thang M."/>
            <person name="Chan C."/>
        </authorList>
    </citation>
    <scope>NUCLEOTIDE SEQUENCE [LARGE SCALE GENOMIC DNA]</scope>
</reference>
<evidence type="ECO:0000313" key="1">
    <source>
        <dbReference type="EMBL" id="CAI4013453.1"/>
    </source>
</evidence>
<accession>A0A9P1GHK3</accession>
<reference evidence="1" key="1">
    <citation type="submission" date="2022-10" db="EMBL/GenBank/DDBJ databases">
        <authorList>
            <person name="Chen Y."/>
            <person name="Dougan E. K."/>
            <person name="Chan C."/>
            <person name="Rhodes N."/>
            <person name="Thang M."/>
        </authorList>
    </citation>
    <scope>NUCLEOTIDE SEQUENCE</scope>
</reference>
<name>A0A9P1GHK3_9DINO</name>
<dbReference type="EMBL" id="CAMXCT030005868">
    <property type="protein sequence ID" value="CAL4800765.1"/>
    <property type="molecule type" value="Genomic_DNA"/>
</dbReference>
<organism evidence="1">
    <name type="scientific">Cladocopium goreaui</name>
    <dbReference type="NCBI Taxonomy" id="2562237"/>
    <lineage>
        <taxon>Eukaryota</taxon>
        <taxon>Sar</taxon>
        <taxon>Alveolata</taxon>
        <taxon>Dinophyceae</taxon>
        <taxon>Suessiales</taxon>
        <taxon>Symbiodiniaceae</taxon>
        <taxon>Cladocopium</taxon>
    </lineage>
</organism>